<organism evidence="3 4">
    <name type="scientific">Seminavis robusta</name>
    <dbReference type="NCBI Taxonomy" id="568900"/>
    <lineage>
        <taxon>Eukaryota</taxon>
        <taxon>Sar</taxon>
        <taxon>Stramenopiles</taxon>
        <taxon>Ochrophyta</taxon>
        <taxon>Bacillariophyta</taxon>
        <taxon>Bacillariophyceae</taxon>
        <taxon>Bacillariophycidae</taxon>
        <taxon>Naviculales</taxon>
        <taxon>Naviculaceae</taxon>
        <taxon>Seminavis</taxon>
    </lineage>
</organism>
<evidence type="ECO:0000313" key="3">
    <source>
        <dbReference type="EMBL" id="CAB9514631.1"/>
    </source>
</evidence>
<keyword evidence="2" id="KW-0472">Membrane</keyword>
<feature type="compositionally biased region" description="Basic and acidic residues" evidence="1">
    <location>
        <begin position="69"/>
        <end position="78"/>
    </location>
</feature>
<accession>A0A9N8HHX9</accession>
<comment type="caution">
    <text evidence="3">The sequence shown here is derived from an EMBL/GenBank/DDBJ whole genome shotgun (WGS) entry which is preliminary data.</text>
</comment>
<feature type="region of interest" description="Disordered" evidence="1">
    <location>
        <begin position="66"/>
        <end position="91"/>
    </location>
</feature>
<evidence type="ECO:0000256" key="2">
    <source>
        <dbReference type="SAM" id="Phobius"/>
    </source>
</evidence>
<protein>
    <submittedName>
        <fullName evidence="3">Uncharacterized protein</fullName>
    </submittedName>
</protein>
<feature type="transmembrane region" description="Helical" evidence="2">
    <location>
        <begin position="39"/>
        <end position="56"/>
    </location>
</feature>
<dbReference type="AlphaFoldDB" id="A0A9N8HHX9"/>
<evidence type="ECO:0000256" key="1">
    <source>
        <dbReference type="SAM" id="MobiDB-lite"/>
    </source>
</evidence>
<proteinExistence type="predicted"/>
<keyword evidence="2" id="KW-0812">Transmembrane</keyword>
<gene>
    <name evidence="3" type="ORF">SEMRO_665_G183841.1</name>
</gene>
<keyword evidence="4" id="KW-1185">Reference proteome</keyword>
<reference evidence="3" key="1">
    <citation type="submission" date="2020-06" db="EMBL/GenBank/DDBJ databases">
        <authorList>
            <consortium name="Plant Systems Biology data submission"/>
        </authorList>
    </citation>
    <scope>NUCLEOTIDE SEQUENCE</scope>
    <source>
        <strain evidence="3">D6</strain>
    </source>
</reference>
<dbReference type="Proteomes" id="UP001153069">
    <property type="component" value="Unassembled WGS sequence"/>
</dbReference>
<sequence>MGHDPAQSNCCCSAIDHCTPECISGSQLGDTMFVYGDGLMAYLFTLMIVVMVVDGVQDVTKWLPKKMPSSHDAKKNSDEAIGISKASEEDSKCDNALKIYSRNRDTASLVN</sequence>
<keyword evidence="2" id="KW-1133">Transmembrane helix</keyword>
<evidence type="ECO:0000313" key="4">
    <source>
        <dbReference type="Proteomes" id="UP001153069"/>
    </source>
</evidence>
<name>A0A9N8HHX9_9STRA</name>
<dbReference type="EMBL" id="CAICTM010000664">
    <property type="protein sequence ID" value="CAB9514631.1"/>
    <property type="molecule type" value="Genomic_DNA"/>
</dbReference>